<feature type="domain" description="C2H2-type" evidence="3">
    <location>
        <begin position="30"/>
        <end position="58"/>
    </location>
</feature>
<reference evidence="5" key="1">
    <citation type="journal article" date="2023" name="Commun. Biol.">
        <title>Genome analysis of Parmales, the sister group of diatoms, reveals the evolutionary specialization of diatoms from phago-mixotrophs to photoautotrophs.</title>
        <authorList>
            <person name="Ban H."/>
            <person name="Sato S."/>
            <person name="Yoshikawa S."/>
            <person name="Yamada K."/>
            <person name="Nakamura Y."/>
            <person name="Ichinomiya M."/>
            <person name="Sato N."/>
            <person name="Blanc-Mathieu R."/>
            <person name="Endo H."/>
            <person name="Kuwata A."/>
            <person name="Ogata H."/>
        </authorList>
    </citation>
    <scope>NUCLEOTIDE SEQUENCE [LARGE SCALE GENOMIC DNA]</scope>
</reference>
<dbReference type="EMBL" id="BRYA01000322">
    <property type="protein sequence ID" value="GMI47003.1"/>
    <property type="molecule type" value="Genomic_DNA"/>
</dbReference>
<keyword evidence="1" id="KW-0862">Zinc</keyword>
<sequence length="232" mass="25060">MYQQEEKTGGGGKGLVGGGGGGNRLQGKGWVCKKCGKRFKSLFWLDLHHCSNHFNNNSKKGVDDETLVAGVGELHCKTVGCNNRGNSLSQPPTGISSYLPSNSDGLGLPWRVGKCRKEEMEIRKIECEETVGICFEGNVEEVHLKEAAVQFCSHLTCERLVTSISGMEYLTSYTVSSVLLEARSDVGLNAFGKCVWVIMAAIYGLLYVGGFRAVRAKGIGGKGFSRGAKKKD</sequence>
<keyword evidence="2" id="KW-0812">Transmembrane</keyword>
<evidence type="ECO:0000259" key="3">
    <source>
        <dbReference type="PROSITE" id="PS50157"/>
    </source>
</evidence>
<dbReference type="AlphaFoldDB" id="A0A9W7GMC2"/>
<organism evidence="4 5">
    <name type="scientific">Triparma columacea</name>
    <dbReference type="NCBI Taxonomy" id="722753"/>
    <lineage>
        <taxon>Eukaryota</taxon>
        <taxon>Sar</taxon>
        <taxon>Stramenopiles</taxon>
        <taxon>Ochrophyta</taxon>
        <taxon>Bolidophyceae</taxon>
        <taxon>Parmales</taxon>
        <taxon>Triparmaceae</taxon>
        <taxon>Triparma</taxon>
    </lineage>
</organism>
<accession>A0A9W7GMC2</accession>
<dbReference type="PANTHER" id="PTHR21385:SF0">
    <property type="entry name" value="RE51073P"/>
    <property type="match status" value="1"/>
</dbReference>
<keyword evidence="5" id="KW-1185">Reference proteome</keyword>
<dbReference type="Proteomes" id="UP001165065">
    <property type="component" value="Unassembled WGS sequence"/>
</dbReference>
<protein>
    <recommendedName>
        <fullName evidence="3">C2H2-type domain-containing protein</fullName>
    </recommendedName>
</protein>
<dbReference type="InterPro" id="IPR013087">
    <property type="entry name" value="Znf_C2H2_type"/>
</dbReference>
<keyword evidence="1" id="KW-0479">Metal-binding</keyword>
<dbReference type="GO" id="GO:0008270">
    <property type="term" value="F:zinc ion binding"/>
    <property type="evidence" value="ECO:0007669"/>
    <property type="project" value="UniProtKB-KW"/>
</dbReference>
<evidence type="ECO:0000313" key="4">
    <source>
        <dbReference type="EMBL" id="GMI47003.1"/>
    </source>
</evidence>
<evidence type="ECO:0000313" key="5">
    <source>
        <dbReference type="Proteomes" id="UP001165065"/>
    </source>
</evidence>
<evidence type="ECO:0000256" key="2">
    <source>
        <dbReference type="SAM" id="Phobius"/>
    </source>
</evidence>
<gene>
    <name evidence="4" type="ORF">TrCOL_g11132</name>
</gene>
<keyword evidence="2" id="KW-1133">Transmembrane helix</keyword>
<keyword evidence="2" id="KW-0472">Membrane</keyword>
<dbReference type="PANTHER" id="PTHR21385">
    <property type="entry name" value="ZINC FINGER PROTEIN-RELATED"/>
    <property type="match status" value="1"/>
</dbReference>
<keyword evidence="1" id="KW-0863">Zinc-finger</keyword>
<dbReference type="OrthoDB" id="4507at2759"/>
<comment type="caution">
    <text evidence="4">The sequence shown here is derived from an EMBL/GenBank/DDBJ whole genome shotgun (WGS) entry which is preliminary data.</text>
</comment>
<dbReference type="PROSITE" id="PS50157">
    <property type="entry name" value="ZINC_FINGER_C2H2_2"/>
    <property type="match status" value="1"/>
</dbReference>
<evidence type="ECO:0000256" key="1">
    <source>
        <dbReference type="PROSITE-ProRule" id="PRU00042"/>
    </source>
</evidence>
<proteinExistence type="predicted"/>
<feature type="transmembrane region" description="Helical" evidence="2">
    <location>
        <begin position="195"/>
        <end position="214"/>
    </location>
</feature>
<dbReference type="PROSITE" id="PS00028">
    <property type="entry name" value="ZINC_FINGER_C2H2_1"/>
    <property type="match status" value="1"/>
</dbReference>
<name>A0A9W7GMC2_9STRA</name>